<protein>
    <submittedName>
        <fullName evidence="1">Uncharacterized protein</fullName>
    </submittedName>
</protein>
<reference evidence="1 2" key="1">
    <citation type="journal article" date="2024" name="G3 (Bethesda)">
        <title>Genome assembly of Hibiscus sabdariffa L. provides insights into metabolisms of medicinal natural products.</title>
        <authorList>
            <person name="Kim T."/>
        </authorList>
    </citation>
    <scope>NUCLEOTIDE SEQUENCE [LARGE SCALE GENOMIC DNA]</scope>
    <source>
        <strain evidence="1">TK-2024</strain>
        <tissue evidence="1">Old leaves</tissue>
    </source>
</reference>
<evidence type="ECO:0000313" key="1">
    <source>
        <dbReference type="EMBL" id="KAK8509012.1"/>
    </source>
</evidence>
<dbReference type="Proteomes" id="UP001472677">
    <property type="component" value="Unassembled WGS sequence"/>
</dbReference>
<name>A0ABR2BPE0_9ROSI</name>
<gene>
    <name evidence="1" type="ORF">V6N12_016856</name>
</gene>
<evidence type="ECO:0000313" key="2">
    <source>
        <dbReference type="Proteomes" id="UP001472677"/>
    </source>
</evidence>
<dbReference type="EMBL" id="JBBPBM010000095">
    <property type="protein sequence ID" value="KAK8509012.1"/>
    <property type="molecule type" value="Genomic_DNA"/>
</dbReference>
<proteinExistence type="predicted"/>
<comment type="caution">
    <text evidence="1">The sequence shown here is derived from an EMBL/GenBank/DDBJ whole genome shotgun (WGS) entry which is preliminary data.</text>
</comment>
<accession>A0ABR2BPE0</accession>
<keyword evidence="2" id="KW-1185">Reference proteome</keyword>
<sequence>MEVDVASQTNSDIARKQSITRSARNAKVLGKHVGIEFIGDENEILEVFIRAKMQDSLVVVAQSFEVCEIHRSFMELERRIVELEVLRNEASLNIEKLAYSGMP</sequence>
<organism evidence="1 2">
    <name type="scientific">Hibiscus sabdariffa</name>
    <name type="common">roselle</name>
    <dbReference type="NCBI Taxonomy" id="183260"/>
    <lineage>
        <taxon>Eukaryota</taxon>
        <taxon>Viridiplantae</taxon>
        <taxon>Streptophyta</taxon>
        <taxon>Embryophyta</taxon>
        <taxon>Tracheophyta</taxon>
        <taxon>Spermatophyta</taxon>
        <taxon>Magnoliopsida</taxon>
        <taxon>eudicotyledons</taxon>
        <taxon>Gunneridae</taxon>
        <taxon>Pentapetalae</taxon>
        <taxon>rosids</taxon>
        <taxon>malvids</taxon>
        <taxon>Malvales</taxon>
        <taxon>Malvaceae</taxon>
        <taxon>Malvoideae</taxon>
        <taxon>Hibiscus</taxon>
    </lineage>
</organism>